<feature type="transmembrane region" description="Helical" evidence="1">
    <location>
        <begin position="6"/>
        <end position="26"/>
    </location>
</feature>
<evidence type="ECO:0000313" key="2">
    <source>
        <dbReference type="EMBL" id="RDJ20719.1"/>
    </source>
</evidence>
<feature type="transmembrane region" description="Helical" evidence="1">
    <location>
        <begin position="38"/>
        <end position="60"/>
    </location>
</feature>
<gene>
    <name evidence="2" type="ORF">DWE98_23595</name>
</gene>
<dbReference type="RefSeq" id="WP_114831757.1">
    <property type="nucleotide sequence ID" value="NZ_QQTO01000011.1"/>
</dbReference>
<keyword evidence="1" id="KW-1133">Transmembrane helix</keyword>
<comment type="caution">
    <text evidence="2">The sequence shown here is derived from an EMBL/GenBank/DDBJ whole genome shotgun (WGS) entry which is preliminary data.</text>
</comment>
<organism evidence="2 3">
    <name type="scientific">Bosea caraganae</name>
    <dbReference type="NCBI Taxonomy" id="2763117"/>
    <lineage>
        <taxon>Bacteria</taxon>
        <taxon>Pseudomonadati</taxon>
        <taxon>Pseudomonadota</taxon>
        <taxon>Alphaproteobacteria</taxon>
        <taxon>Hyphomicrobiales</taxon>
        <taxon>Boseaceae</taxon>
        <taxon>Bosea</taxon>
    </lineage>
</organism>
<accession>A0A370L0B3</accession>
<sequence length="92" mass="9828">MHTVKVIAAGFALLGVLLLVVPRLNTGDTHPVAFAMKLFIPLWFVASLVNLIIGVTRAGYTFLEEAPILLVVFGVPAAVALLVLWKFGRAAS</sequence>
<dbReference type="Proteomes" id="UP000255207">
    <property type="component" value="Unassembled WGS sequence"/>
</dbReference>
<keyword evidence="1" id="KW-0812">Transmembrane</keyword>
<proteinExistence type="predicted"/>
<evidence type="ECO:0000256" key="1">
    <source>
        <dbReference type="SAM" id="Phobius"/>
    </source>
</evidence>
<dbReference type="OrthoDB" id="4764194at2"/>
<dbReference type="AlphaFoldDB" id="A0A370L0B3"/>
<evidence type="ECO:0000313" key="3">
    <source>
        <dbReference type="Proteomes" id="UP000255207"/>
    </source>
</evidence>
<evidence type="ECO:0008006" key="4">
    <source>
        <dbReference type="Google" id="ProtNLM"/>
    </source>
</evidence>
<reference evidence="3" key="1">
    <citation type="submission" date="2018-07" db="EMBL/GenBank/DDBJ databases">
        <authorList>
            <person name="Safronova V.I."/>
            <person name="Chirak E.R."/>
            <person name="Sazanova A.L."/>
        </authorList>
    </citation>
    <scope>NUCLEOTIDE SEQUENCE [LARGE SCALE GENOMIC DNA]</scope>
    <source>
        <strain evidence="3">RCAM04685</strain>
    </source>
</reference>
<keyword evidence="1" id="KW-0472">Membrane</keyword>
<protein>
    <recommendedName>
        <fullName evidence="4">Transmembrane protein</fullName>
    </recommendedName>
</protein>
<dbReference type="EMBL" id="QQTP01000016">
    <property type="protein sequence ID" value="RDJ20719.1"/>
    <property type="molecule type" value="Genomic_DNA"/>
</dbReference>
<feature type="transmembrane region" description="Helical" evidence="1">
    <location>
        <begin position="66"/>
        <end position="85"/>
    </location>
</feature>
<name>A0A370L0B3_9HYPH</name>
<keyword evidence="3" id="KW-1185">Reference proteome</keyword>